<name>A0ABQ6J193_9GAMM</name>
<dbReference type="SUPFAM" id="SSF53720">
    <property type="entry name" value="ALDH-like"/>
    <property type="match status" value="1"/>
</dbReference>
<dbReference type="Pfam" id="PF00815">
    <property type="entry name" value="Histidinol_dh"/>
    <property type="match status" value="1"/>
</dbReference>
<dbReference type="Proteomes" id="UP001157046">
    <property type="component" value="Unassembled WGS sequence"/>
</dbReference>
<proteinExistence type="predicted"/>
<comment type="caution">
    <text evidence="2">The sequence shown here is derived from an EMBL/GenBank/DDBJ whole genome shotgun (WGS) entry which is preliminary data.</text>
</comment>
<dbReference type="EMBL" id="BSUY01000001">
    <property type="protein sequence ID" value="GMA81896.1"/>
    <property type="molecule type" value="Genomic_DNA"/>
</dbReference>
<evidence type="ECO:0000313" key="2">
    <source>
        <dbReference type="EMBL" id="GMA81896.1"/>
    </source>
</evidence>
<dbReference type="InterPro" id="IPR016161">
    <property type="entry name" value="Ald_DH/histidinol_DH"/>
</dbReference>
<sequence>MLPTYGYSRAVSSLSLADFSRRFTVQELSAKGLIGLGQAVMTLASNELLNAHKNAVAIRLASLEK</sequence>
<gene>
    <name evidence="2" type="ORF">GCM10025855_14290</name>
</gene>
<evidence type="ECO:0000256" key="1">
    <source>
        <dbReference type="ARBA" id="ARBA00023002"/>
    </source>
</evidence>
<accession>A0ABQ6J193</accession>
<keyword evidence="1" id="KW-0560">Oxidoreductase</keyword>
<protein>
    <recommendedName>
        <fullName evidence="4">Histidinol dehydrogenase</fullName>
    </recommendedName>
</protein>
<dbReference type="PANTHER" id="PTHR21256">
    <property type="entry name" value="HISTIDINOL DEHYDROGENASE HDH"/>
    <property type="match status" value="1"/>
</dbReference>
<keyword evidence="3" id="KW-1185">Reference proteome</keyword>
<reference evidence="3" key="1">
    <citation type="journal article" date="2019" name="Int. J. Syst. Evol. Microbiol.">
        <title>The Global Catalogue of Microorganisms (GCM) 10K type strain sequencing project: providing services to taxonomists for standard genome sequencing and annotation.</title>
        <authorList>
            <consortium name="The Broad Institute Genomics Platform"/>
            <consortium name="The Broad Institute Genome Sequencing Center for Infectious Disease"/>
            <person name="Wu L."/>
            <person name="Ma J."/>
        </authorList>
    </citation>
    <scope>NUCLEOTIDE SEQUENCE [LARGE SCALE GENOMIC DNA]</scope>
    <source>
        <strain evidence="3">NBRC 102030</strain>
    </source>
</reference>
<organism evidence="2 3">
    <name type="scientific">Shewanella glacialipiscicola</name>
    <dbReference type="NCBI Taxonomy" id="614069"/>
    <lineage>
        <taxon>Bacteria</taxon>
        <taxon>Pseudomonadati</taxon>
        <taxon>Pseudomonadota</taxon>
        <taxon>Gammaproteobacteria</taxon>
        <taxon>Alteromonadales</taxon>
        <taxon>Shewanellaceae</taxon>
        <taxon>Shewanella</taxon>
    </lineage>
</organism>
<evidence type="ECO:0008006" key="4">
    <source>
        <dbReference type="Google" id="ProtNLM"/>
    </source>
</evidence>
<dbReference type="PANTHER" id="PTHR21256:SF2">
    <property type="entry name" value="HISTIDINE BIOSYNTHESIS TRIFUNCTIONAL PROTEIN"/>
    <property type="match status" value="1"/>
</dbReference>
<evidence type="ECO:0000313" key="3">
    <source>
        <dbReference type="Proteomes" id="UP001157046"/>
    </source>
</evidence>
<dbReference type="InterPro" id="IPR012131">
    <property type="entry name" value="Hstdl_DH"/>
</dbReference>
<dbReference type="Gene3D" id="1.20.5.1300">
    <property type="match status" value="1"/>
</dbReference>